<evidence type="ECO:0000313" key="2">
    <source>
        <dbReference type="Proteomes" id="UP000689967"/>
    </source>
</evidence>
<sequence>MTASRRPAPGPWQRLAVGLLLGAPLATAPLAAAPLRGVSSLRLFRVMTMRGDVLLGLTAAELAELGPGPDTQRLARLIAAEGVLAGWRYRRMQGPDGRTCLGAFGRVSVAGQDALTVQPYLADLPVLPPPT</sequence>
<evidence type="ECO:0000313" key="1">
    <source>
        <dbReference type="EMBL" id="MBU8545620.1"/>
    </source>
</evidence>
<dbReference type="Proteomes" id="UP000689967">
    <property type="component" value="Unassembled WGS sequence"/>
</dbReference>
<proteinExistence type="predicted"/>
<gene>
    <name evidence="1" type="ORF">JJQ90_17980</name>
</gene>
<organism evidence="1 2">
    <name type="scientific">Falsiroseomonas oleicola</name>
    <dbReference type="NCBI Taxonomy" id="2801474"/>
    <lineage>
        <taxon>Bacteria</taxon>
        <taxon>Pseudomonadati</taxon>
        <taxon>Pseudomonadota</taxon>
        <taxon>Alphaproteobacteria</taxon>
        <taxon>Acetobacterales</taxon>
        <taxon>Roseomonadaceae</taxon>
        <taxon>Falsiroseomonas</taxon>
    </lineage>
</organism>
<keyword evidence="2" id="KW-1185">Reference proteome</keyword>
<name>A0ABS6HEA7_9PROT</name>
<dbReference type="EMBL" id="JAERQM010000005">
    <property type="protein sequence ID" value="MBU8545620.1"/>
    <property type="molecule type" value="Genomic_DNA"/>
</dbReference>
<reference evidence="1 2" key="1">
    <citation type="submission" date="2021-01" db="EMBL/GenBank/DDBJ databases">
        <title>Roseomonas sp. nov, a bacterium isolated from an oil production mixture in Yumen Oilfield.</title>
        <authorList>
            <person name="Wu D."/>
        </authorList>
    </citation>
    <scope>NUCLEOTIDE SEQUENCE [LARGE SCALE GENOMIC DNA]</scope>
    <source>
        <strain evidence="1 2">ROY-5-3</strain>
    </source>
</reference>
<comment type="caution">
    <text evidence="1">The sequence shown here is derived from an EMBL/GenBank/DDBJ whole genome shotgun (WGS) entry which is preliminary data.</text>
</comment>
<dbReference type="RefSeq" id="WP_216877625.1">
    <property type="nucleotide sequence ID" value="NZ_JAERQM010000005.1"/>
</dbReference>
<accession>A0ABS6HEA7</accession>
<protein>
    <submittedName>
        <fullName evidence="1">Uncharacterized protein</fullName>
    </submittedName>
</protein>